<sequence>MIRRLRWAILVRTVEGRGEAGLWWSSRRLALSPGGVLAHRDAALKRNRTSRALQSRVRGAREVVMEKDGELERKAVEELLTEAKRGKARAETMGPMGWMKCPLPGANKRFLINTLKNTIQSQRQTYDLRQREEVKDSTLTEKEQRKKEKHHKNSFQPYKPGSKPRMKARRSPSPQRNDSKRGFKMYKSSKDY</sequence>
<accession>A0A401SAH7</accession>
<reference evidence="2 3" key="1">
    <citation type="journal article" date="2018" name="Nat. Ecol. Evol.">
        <title>Shark genomes provide insights into elasmobranch evolution and the origin of vertebrates.</title>
        <authorList>
            <person name="Hara Y"/>
            <person name="Yamaguchi K"/>
            <person name="Onimaru K"/>
            <person name="Kadota M"/>
            <person name="Koyanagi M"/>
            <person name="Keeley SD"/>
            <person name="Tatsumi K"/>
            <person name="Tanaka K"/>
            <person name="Motone F"/>
            <person name="Kageyama Y"/>
            <person name="Nozu R"/>
            <person name="Adachi N"/>
            <person name="Nishimura O"/>
            <person name="Nakagawa R"/>
            <person name="Tanegashima C"/>
            <person name="Kiyatake I"/>
            <person name="Matsumoto R"/>
            <person name="Murakumo K"/>
            <person name="Nishida K"/>
            <person name="Terakita A"/>
            <person name="Kuratani S"/>
            <person name="Sato K"/>
            <person name="Hyodo S Kuraku.S."/>
        </authorList>
    </citation>
    <scope>NUCLEOTIDE SEQUENCE [LARGE SCALE GENOMIC DNA]</scope>
</reference>
<keyword evidence="3" id="KW-1185">Reference proteome</keyword>
<feature type="compositionally biased region" description="Basic and acidic residues" evidence="1">
    <location>
        <begin position="126"/>
        <end position="146"/>
    </location>
</feature>
<dbReference type="PANTHER" id="PTHR34769">
    <property type="entry name" value="RCG42593, ISOFORM CRA_A"/>
    <property type="match status" value="1"/>
</dbReference>
<dbReference type="AlphaFoldDB" id="A0A401SAH7"/>
<organism evidence="2 3">
    <name type="scientific">Chiloscyllium punctatum</name>
    <name type="common">Brownbanded bambooshark</name>
    <name type="synonym">Hemiscyllium punctatum</name>
    <dbReference type="NCBI Taxonomy" id="137246"/>
    <lineage>
        <taxon>Eukaryota</taxon>
        <taxon>Metazoa</taxon>
        <taxon>Chordata</taxon>
        <taxon>Craniata</taxon>
        <taxon>Vertebrata</taxon>
        <taxon>Chondrichthyes</taxon>
        <taxon>Elasmobranchii</taxon>
        <taxon>Galeomorphii</taxon>
        <taxon>Galeoidea</taxon>
        <taxon>Orectolobiformes</taxon>
        <taxon>Hemiscylliidae</taxon>
        <taxon>Chiloscyllium</taxon>
    </lineage>
</organism>
<dbReference type="OMA" id="FKMYKSS"/>
<name>A0A401SAH7_CHIPU</name>
<dbReference type="STRING" id="137246.A0A401SAH7"/>
<comment type="caution">
    <text evidence="2">The sequence shown here is derived from an EMBL/GenBank/DDBJ whole genome shotgun (WGS) entry which is preliminary data.</text>
</comment>
<proteinExistence type="predicted"/>
<dbReference type="InterPro" id="IPR038948">
    <property type="entry name" value="POLR1D-like"/>
</dbReference>
<feature type="region of interest" description="Disordered" evidence="1">
    <location>
        <begin position="123"/>
        <end position="192"/>
    </location>
</feature>
<dbReference type="OrthoDB" id="6352295at2759"/>
<dbReference type="PANTHER" id="PTHR34769:SF1">
    <property type="entry name" value="RNA POLYMERASE I AND III SUBUNIT D"/>
    <property type="match status" value="1"/>
</dbReference>
<protein>
    <submittedName>
        <fullName evidence="2">Uncharacterized protein</fullName>
    </submittedName>
</protein>
<dbReference type="Proteomes" id="UP000287033">
    <property type="component" value="Unassembled WGS sequence"/>
</dbReference>
<evidence type="ECO:0000313" key="2">
    <source>
        <dbReference type="EMBL" id="GCC27405.1"/>
    </source>
</evidence>
<evidence type="ECO:0000256" key="1">
    <source>
        <dbReference type="SAM" id="MobiDB-lite"/>
    </source>
</evidence>
<dbReference type="EMBL" id="BEZZ01000163">
    <property type="protein sequence ID" value="GCC27405.1"/>
    <property type="molecule type" value="Genomic_DNA"/>
</dbReference>
<evidence type="ECO:0000313" key="3">
    <source>
        <dbReference type="Proteomes" id="UP000287033"/>
    </source>
</evidence>
<gene>
    <name evidence="2" type="ORF">chiPu_0005829</name>
</gene>